<evidence type="ECO:0000313" key="3">
    <source>
        <dbReference type="EMBL" id="RCN33328.1"/>
    </source>
</evidence>
<feature type="compositionally biased region" description="Acidic residues" evidence="1">
    <location>
        <begin position="68"/>
        <end position="88"/>
    </location>
</feature>
<protein>
    <submittedName>
        <fullName evidence="3">Uncharacterized protein</fullName>
    </submittedName>
</protein>
<gene>
    <name evidence="3" type="ORF">ANCCAN_20853</name>
</gene>
<organism evidence="3 4">
    <name type="scientific">Ancylostoma caninum</name>
    <name type="common">Dog hookworm</name>
    <dbReference type="NCBI Taxonomy" id="29170"/>
    <lineage>
        <taxon>Eukaryota</taxon>
        <taxon>Metazoa</taxon>
        <taxon>Ecdysozoa</taxon>
        <taxon>Nematoda</taxon>
        <taxon>Chromadorea</taxon>
        <taxon>Rhabditida</taxon>
        <taxon>Rhabditina</taxon>
        <taxon>Rhabditomorpha</taxon>
        <taxon>Strongyloidea</taxon>
        <taxon>Ancylostomatidae</taxon>
        <taxon>Ancylostomatinae</taxon>
        <taxon>Ancylostoma</taxon>
    </lineage>
</organism>
<feature type="chain" id="PRO_5016893049" evidence="2">
    <location>
        <begin position="19"/>
        <end position="95"/>
    </location>
</feature>
<reference evidence="3 4" key="1">
    <citation type="submission" date="2014-10" db="EMBL/GenBank/DDBJ databases">
        <title>Draft genome of the hookworm Ancylostoma caninum.</title>
        <authorList>
            <person name="Mitreva M."/>
        </authorList>
    </citation>
    <scope>NUCLEOTIDE SEQUENCE [LARGE SCALE GENOMIC DNA]</scope>
    <source>
        <strain evidence="3 4">Baltimore</strain>
    </source>
</reference>
<dbReference type="EMBL" id="JOJR01000939">
    <property type="protein sequence ID" value="RCN33328.1"/>
    <property type="molecule type" value="Genomic_DNA"/>
</dbReference>
<accession>A0A368FP72</accession>
<feature type="region of interest" description="Disordered" evidence="1">
    <location>
        <begin position="47"/>
        <end position="95"/>
    </location>
</feature>
<dbReference type="Proteomes" id="UP000252519">
    <property type="component" value="Unassembled WGS sequence"/>
</dbReference>
<keyword evidence="4" id="KW-1185">Reference proteome</keyword>
<sequence>MRNLLCLLFIIYLWRSESKSDLYDSETCGLPTKEFAKAQKEARTIEKPVQKVTAQPFQEVDDNKVMDDDYSPDYELNNETDDLEDDPNDPMRTKL</sequence>
<evidence type="ECO:0000256" key="1">
    <source>
        <dbReference type="SAM" id="MobiDB-lite"/>
    </source>
</evidence>
<comment type="caution">
    <text evidence="3">The sequence shown here is derived from an EMBL/GenBank/DDBJ whole genome shotgun (WGS) entry which is preliminary data.</text>
</comment>
<name>A0A368FP72_ANCCA</name>
<keyword evidence="2" id="KW-0732">Signal</keyword>
<feature type="signal peptide" evidence="2">
    <location>
        <begin position="1"/>
        <end position="18"/>
    </location>
</feature>
<proteinExistence type="predicted"/>
<evidence type="ECO:0000256" key="2">
    <source>
        <dbReference type="SAM" id="SignalP"/>
    </source>
</evidence>
<evidence type="ECO:0000313" key="4">
    <source>
        <dbReference type="Proteomes" id="UP000252519"/>
    </source>
</evidence>
<dbReference type="AlphaFoldDB" id="A0A368FP72"/>